<proteinExistence type="predicted"/>
<name>A0AAJ2ZDG6_9ACTN</name>
<organism evidence="2 5">
    <name type="scientific">Micromonospora terminaliae</name>
    <dbReference type="NCBI Taxonomy" id="1914461"/>
    <lineage>
        <taxon>Bacteria</taxon>
        <taxon>Bacillati</taxon>
        <taxon>Actinomycetota</taxon>
        <taxon>Actinomycetes</taxon>
        <taxon>Micromonosporales</taxon>
        <taxon>Micromonosporaceae</taxon>
        <taxon>Micromonospora</taxon>
    </lineage>
</organism>
<evidence type="ECO:0000313" key="5">
    <source>
        <dbReference type="Proteomes" id="UP000477779"/>
    </source>
</evidence>
<reference evidence="2 5" key="2">
    <citation type="submission" date="2020-02" db="EMBL/GenBank/DDBJ databases">
        <title>WGS of Micromonospora spp. isolated from hot spring.</title>
        <authorList>
            <person name="Thawai C."/>
        </authorList>
    </citation>
    <scope>NUCLEOTIDE SEQUENCE [LARGE SCALE GENOMIC DNA]</scope>
    <source>
        <strain evidence="2 5">TMS7</strain>
    </source>
</reference>
<dbReference type="EMBL" id="JAAHBZ010000002">
    <property type="protein sequence ID" value="NES27476.1"/>
    <property type="molecule type" value="Genomic_DNA"/>
</dbReference>
<gene>
    <name evidence="2" type="ORF">G3561_07905</name>
    <name evidence="3" type="ORF">GCE86_12575</name>
</gene>
<reference evidence="3 4" key="1">
    <citation type="submission" date="2019-10" db="EMBL/GenBank/DDBJ databases">
        <title>Genome Sequence of Micromonospora terminaliae DSM 101760.</title>
        <authorList>
            <person name="Guo L."/>
        </authorList>
    </citation>
    <scope>NUCLEOTIDE SEQUENCE [LARGE SCALE GENOMIC DNA]</scope>
    <source>
        <strain evidence="3 4">DSM 101760</strain>
    </source>
</reference>
<dbReference type="Proteomes" id="UP000477779">
    <property type="component" value="Unassembled WGS sequence"/>
</dbReference>
<evidence type="ECO:0000313" key="2">
    <source>
        <dbReference type="EMBL" id="NES27476.1"/>
    </source>
</evidence>
<feature type="compositionally biased region" description="Basic and acidic residues" evidence="1">
    <location>
        <begin position="324"/>
        <end position="338"/>
    </location>
</feature>
<feature type="compositionally biased region" description="Pro residues" evidence="1">
    <location>
        <begin position="256"/>
        <end position="274"/>
    </location>
</feature>
<evidence type="ECO:0000313" key="3">
    <source>
        <dbReference type="EMBL" id="QGL47784.1"/>
    </source>
</evidence>
<evidence type="ECO:0000256" key="1">
    <source>
        <dbReference type="SAM" id="MobiDB-lite"/>
    </source>
</evidence>
<dbReference type="RefSeq" id="WP_154227118.1">
    <property type="nucleotide sequence ID" value="NZ_CP045309.1"/>
</dbReference>
<accession>A0AAJ2ZDG6</accession>
<feature type="compositionally biased region" description="Basic and acidic residues" evidence="1">
    <location>
        <begin position="140"/>
        <end position="155"/>
    </location>
</feature>
<dbReference type="Proteomes" id="UP000402241">
    <property type="component" value="Chromosome"/>
</dbReference>
<dbReference type="EMBL" id="CP045309">
    <property type="protein sequence ID" value="QGL47784.1"/>
    <property type="molecule type" value="Genomic_DNA"/>
</dbReference>
<sequence length="398" mass="40831">MTRRGGRLTRAALRLGLLLGGVAVAWGAHEIANAAAAHAAERPPAVDRLTDVLNPVLDRVKPLLSPGRAVADPHRAGSAPAPTGRADRPRERSRPDHRADTRRADRRAATPRERSRPRPGHRADPRKGGHRAAPAARPGSGRDDGRRAGPERDRGAPPGVVVTPVRARVLEPVTGALRPVIGRLRHGEPAPAAGDARPVGPGVLTPVGRVLAPISKRLPPGLDPVWQALKRLGEPLGHALEAIKPAKPSKPVTGVPDPPAGPVTAPPAATPSPPAAERTTPDEPTGPVDEPGRTWAGAVGADAHGSAVRRPADATAVASPEPAGAERPRLPRPDRDRAPATPVPAGNGGVGSSGAAHGDTAATSATVWVPPILTGRRCHAADGPARASHSPRPGTRPA</sequence>
<dbReference type="AlphaFoldDB" id="A0AAJ2ZDG6"/>
<feature type="region of interest" description="Disordered" evidence="1">
    <location>
        <begin position="244"/>
        <end position="398"/>
    </location>
</feature>
<evidence type="ECO:0000313" key="4">
    <source>
        <dbReference type="Proteomes" id="UP000402241"/>
    </source>
</evidence>
<protein>
    <submittedName>
        <fullName evidence="2">Uncharacterized protein</fullName>
    </submittedName>
</protein>
<feature type="compositionally biased region" description="Basic and acidic residues" evidence="1">
    <location>
        <begin position="85"/>
        <end position="127"/>
    </location>
</feature>
<keyword evidence="4" id="KW-1185">Reference proteome</keyword>
<feature type="region of interest" description="Disordered" evidence="1">
    <location>
        <begin position="64"/>
        <end position="162"/>
    </location>
</feature>